<dbReference type="Gene3D" id="3.30.160.250">
    <property type="match status" value="1"/>
</dbReference>
<protein>
    <submittedName>
        <fullName evidence="2">Predicted nuclease of the RNAse H fold, HicB family</fullName>
    </submittedName>
</protein>
<dbReference type="RefSeq" id="WP_234985378.1">
    <property type="nucleotide sequence ID" value="NZ_FQYW01000034.1"/>
</dbReference>
<proteinExistence type="predicted"/>
<dbReference type="EMBL" id="FQYW01000034">
    <property type="protein sequence ID" value="SHJ11489.1"/>
    <property type="molecule type" value="Genomic_DNA"/>
</dbReference>
<reference evidence="2 3" key="1">
    <citation type="submission" date="2016-11" db="EMBL/GenBank/DDBJ databases">
        <authorList>
            <person name="Jaros S."/>
            <person name="Januszkiewicz K."/>
            <person name="Wedrychowicz H."/>
        </authorList>
    </citation>
    <scope>NUCLEOTIDE SEQUENCE [LARGE SCALE GENOMIC DNA]</scope>
    <source>
        <strain evidence="2 3">DSM 3074</strain>
    </source>
</reference>
<name>A0A1M6GNI6_9FIRM</name>
<dbReference type="InterPro" id="IPR031807">
    <property type="entry name" value="HicB-like"/>
</dbReference>
<evidence type="ECO:0000313" key="2">
    <source>
        <dbReference type="EMBL" id="SHJ11489.1"/>
    </source>
</evidence>
<feature type="domain" description="HicB-like antitoxin of toxin-antitoxin system" evidence="1">
    <location>
        <begin position="13"/>
        <end position="110"/>
    </location>
</feature>
<evidence type="ECO:0000259" key="1">
    <source>
        <dbReference type="Pfam" id="PF15919"/>
    </source>
</evidence>
<sequence length="153" mass="17449">MLFGVKSILVSIYPAIYCREKDNTYSVVFPDLNHLSTFGSTYREATEMAIDCLAGYLYELKQSGEPIPEPTPQNKIDIKAEADEDDDYKDEDITVTMIHVDVEEYAKKYFNKLVKKTLSIPRWLNDKAISAGINFSQLLQNALKAELSMRNLL</sequence>
<dbReference type="Pfam" id="PF15919">
    <property type="entry name" value="HicB_lk_antitox"/>
    <property type="match status" value="1"/>
</dbReference>
<dbReference type="AlphaFoldDB" id="A0A1M6GNI6"/>
<evidence type="ECO:0000313" key="3">
    <source>
        <dbReference type="Proteomes" id="UP000191240"/>
    </source>
</evidence>
<dbReference type="InterPro" id="IPR035069">
    <property type="entry name" value="TTHA1013/TTHA0281-like"/>
</dbReference>
<organism evidence="2 3">
    <name type="scientific">Anaerovibrio lipolyticus DSM 3074</name>
    <dbReference type="NCBI Taxonomy" id="1120997"/>
    <lineage>
        <taxon>Bacteria</taxon>
        <taxon>Bacillati</taxon>
        <taxon>Bacillota</taxon>
        <taxon>Negativicutes</taxon>
        <taxon>Selenomonadales</taxon>
        <taxon>Selenomonadaceae</taxon>
        <taxon>Anaerovibrio</taxon>
    </lineage>
</organism>
<dbReference type="SUPFAM" id="SSF143100">
    <property type="entry name" value="TTHA1013/TTHA0281-like"/>
    <property type="match status" value="1"/>
</dbReference>
<dbReference type="Proteomes" id="UP000191240">
    <property type="component" value="Unassembled WGS sequence"/>
</dbReference>
<gene>
    <name evidence="2" type="ORF">SAMN02745671_02718</name>
</gene>
<accession>A0A1M6GNI6</accession>